<proteinExistence type="predicted"/>
<evidence type="ECO:0000313" key="1">
    <source>
        <dbReference type="EMBL" id="KAJ2985572.1"/>
    </source>
</evidence>
<accession>A0ACC1P3X6</accession>
<dbReference type="EMBL" id="JANSHE010003558">
    <property type="protein sequence ID" value="KAJ2985572.1"/>
    <property type="molecule type" value="Genomic_DNA"/>
</dbReference>
<dbReference type="Proteomes" id="UP001144978">
    <property type="component" value="Unassembled WGS sequence"/>
</dbReference>
<reference evidence="1" key="1">
    <citation type="submission" date="2022-08" db="EMBL/GenBank/DDBJ databases">
        <title>Genome Sequence of Pycnoporus sanguineus.</title>
        <authorList>
            <person name="Buettner E."/>
        </authorList>
    </citation>
    <scope>NUCLEOTIDE SEQUENCE</scope>
    <source>
        <strain evidence="1">CG-C14</strain>
    </source>
</reference>
<protein>
    <submittedName>
        <fullName evidence="1">Uncharacterized protein</fullName>
    </submittedName>
</protein>
<sequence length="314" mass="34663">MQKITPKGPLAHTERRPAGSRKSFNPMAVARTGPRRDASSSSIGRTDAQQPPQPTPSLACAPPPRTTRAKTFGLAQRPPAQLCPTTPTRKAPHGATRSALATAHANPPCRACNRPHRTIPPRALPHRAILPPELKSVAVRGRVKYSPHPYVWMAPAHALPTGLGIMSEGLEMPDDQLPPWEEEKIKVYPITWKNPVTGELHFQVHPCGARELFIDPLPEGVNREGKLFPDGAHLTDLKEVRELLYKMQRPAIAPPLVYPHDWHENDLVLFHNRGVLHSVVGAFKKDQIRAFHQCNLAASDEPAGPSPEDVRKYA</sequence>
<comment type="caution">
    <text evidence="1">The sequence shown here is derived from an EMBL/GenBank/DDBJ whole genome shotgun (WGS) entry which is preliminary data.</text>
</comment>
<organism evidence="1 2">
    <name type="scientific">Trametes sanguinea</name>
    <dbReference type="NCBI Taxonomy" id="158606"/>
    <lineage>
        <taxon>Eukaryota</taxon>
        <taxon>Fungi</taxon>
        <taxon>Dikarya</taxon>
        <taxon>Basidiomycota</taxon>
        <taxon>Agaricomycotina</taxon>
        <taxon>Agaricomycetes</taxon>
        <taxon>Polyporales</taxon>
        <taxon>Polyporaceae</taxon>
        <taxon>Trametes</taxon>
    </lineage>
</organism>
<name>A0ACC1P3X6_9APHY</name>
<gene>
    <name evidence="1" type="ORF">NUW54_g10110</name>
</gene>
<keyword evidence="2" id="KW-1185">Reference proteome</keyword>
<evidence type="ECO:0000313" key="2">
    <source>
        <dbReference type="Proteomes" id="UP001144978"/>
    </source>
</evidence>